<evidence type="ECO:0000313" key="2">
    <source>
        <dbReference type="Proteomes" id="UP000286415"/>
    </source>
</evidence>
<keyword evidence="2" id="KW-1185">Reference proteome</keyword>
<proteinExistence type="predicted"/>
<dbReference type="InParanoid" id="A0A3R7C7W9"/>
<dbReference type="AlphaFoldDB" id="A0A3R7C7W9"/>
<organism evidence="1 2">
    <name type="scientific">Clonorchis sinensis</name>
    <name type="common">Chinese liver fluke</name>
    <dbReference type="NCBI Taxonomy" id="79923"/>
    <lineage>
        <taxon>Eukaryota</taxon>
        <taxon>Metazoa</taxon>
        <taxon>Spiralia</taxon>
        <taxon>Lophotrochozoa</taxon>
        <taxon>Platyhelminthes</taxon>
        <taxon>Trematoda</taxon>
        <taxon>Digenea</taxon>
        <taxon>Opisthorchiida</taxon>
        <taxon>Opisthorchiata</taxon>
        <taxon>Opisthorchiidae</taxon>
        <taxon>Clonorchis</taxon>
    </lineage>
</organism>
<dbReference type="Proteomes" id="UP000286415">
    <property type="component" value="Unassembled WGS sequence"/>
</dbReference>
<accession>A0A3R7C7W9</accession>
<dbReference type="EMBL" id="NIRI02000010">
    <property type="protein sequence ID" value="KAG5454300.1"/>
    <property type="molecule type" value="Genomic_DNA"/>
</dbReference>
<protein>
    <submittedName>
        <fullName evidence="1">Uncharacterized protein</fullName>
    </submittedName>
</protein>
<reference evidence="1 2" key="1">
    <citation type="journal article" date="2018" name="Biotechnol. Adv.">
        <title>Improved genomic resources and new bioinformatic workflow for the carcinogenic parasite Clonorchis sinensis: Biotechnological implications.</title>
        <authorList>
            <person name="Wang D."/>
            <person name="Korhonen P.K."/>
            <person name="Gasser R.B."/>
            <person name="Young N.D."/>
        </authorList>
    </citation>
    <scope>NUCLEOTIDE SEQUENCE [LARGE SCALE GENOMIC DNA]</scope>
    <source>
        <strain evidence="1">Cs-k2</strain>
    </source>
</reference>
<comment type="caution">
    <text evidence="1">The sequence shown here is derived from an EMBL/GenBank/DDBJ whole genome shotgun (WGS) entry which is preliminary data.</text>
</comment>
<gene>
    <name evidence="1" type="ORF">CSKR_113993</name>
</gene>
<evidence type="ECO:0000313" key="1">
    <source>
        <dbReference type="EMBL" id="KAG5454300.1"/>
    </source>
</evidence>
<name>A0A3R7C7W9_CLOSI</name>
<sequence length="163" mass="18534">MTGMPPEGSMRAEILPDFQSRGWARTKDLQRLVVDQMAVDPFAELGNWLAHVSSPVEETSLLKILRQPTTGFALLGAHQVGAVPEFPSTPYVLLEPKLDCFREIHSFPNQFGFCERLTWNPVESPVCDVFRQLNVLHQAASCSSCYDIRDIHVSRYLPMRYLR</sequence>
<reference evidence="1 2" key="2">
    <citation type="journal article" date="2021" name="Genomics">
        <title>High-quality reference genome for Clonorchis sinensis.</title>
        <authorList>
            <person name="Young N.D."/>
            <person name="Stroehlein A.J."/>
            <person name="Kinkar L."/>
            <person name="Wang T."/>
            <person name="Sohn W.M."/>
            <person name="Chang B.C.H."/>
            <person name="Kaur P."/>
            <person name="Weisz D."/>
            <person name="Dudchenko O."/>
            <person name="Aiden E.L."/>
            <person name="Korhonen P.K."/>
            <person name="Gasser R.B."/>
        </authorList>
    </citation>
    <scope>NUCLEOTIDE SEQUENCE [LARGE SCALE GENOMIC DNA]</scope>
    <source>
        <strain evidence="1">Cs-k2</strain>
    </source>
</reference>